<reference evidence="1" key="1">
    <citation type="submission" date="2020-01" db="EMBL/GenBank/DDBJ databases">
        <authorList>
            <consortium name="DOE Joint Genome Institute"/>
            <person name="Haridas S."/>
            <person name="Albert R."/>
            <person name="Binder M."/>
            <person name="Bloem J."/>
            <person name="Labutti K."/>
            <person name="Salamov A."/>
            <person name="Andreopoulos B."/>
            <person name="Baker S.E."/>
            <person name="Barry K."/>
            <person name="Bills G."/>
            <person name="Bluhm B.H."/>
            <person name="Cannon C."/>
            <person name="Castanera R."/>
            <person name="Culley D.E."/>
            <person name="Daum C."/>
            <person name="Ezra D."/>
            <person name="Gonzalez J.B."/>
            <person name="Henrissat B."/>
            <person name="Kuo A."/>
            <person name="Liang C."/>
            <person name="Lipzen A."/>
            <person name="Lutzoni F."/>
            <person name="Magnuson J."/>
            <person name="Mondo S."/>
            <person name="Nolan M."/>
            <person name="Ohm R."/>
            <person name="Pangilinan J."/>
            <person name="Park H.-J."/>
            <person name="Ramirez L."/>
            <person name="Alfaro M."/>
            <person name="Sun H."/>
            <person name="Tritt A."/>
            <person name="Yoshinaga Y."/>
            <person name="Zwiers L.-H."/>
            <person name="Turgeon B.G."/>
            <person name="Goodwin S.B."/>
            <person name="Spatafora J.W."/>
            <person name="Crous P.W."/>
            <person name="Grigoriev I.V."/>
        </authorList>
    </citation>
    <scope>NUCLEOTIDE SEQUENCE</scope>
    <source>
        <strain evidence="1">IPT5</strain>
    </source>
</reference>
<accession>A0A6A7AZ33</accession>
<protein>
    <recommendedName>
        <fullName evidence="3">F-box domain-containing protein</fullName>
    </recommendedName>
</protein>
<sequence length="544" mass="61752">MPSLLALPNEILLQIISNIDVHREDRILGHDPESALAYQKDHFLLTEFRQSCRTLKDLSLTCKRLSPMVAEQMAFAPVVANWKWAGSFERPPEPDCTHLLALVRTFVNQPERMYWVKQLRISLCPDVYYEQDTCASKQLAIEVRTLIDSLELPSTLKPVLSEDAQQSPSKTLVSVLLMLLPRLERLCISRAAVVHVSTGPERPCCLLNGLPFPSLEYLKIEHYKLLDLVHLQSCAGSNTLDLSIPQKEFEHTFALPGAGPTAGPASPAARHPSPLRHLRLDFQTSTVGIWNHGKRMHMVDLLQKFRNLKSLDFYAEPSDCKNPFRSVRAFPHYQANIQNYPHQSGHLPPHVDDQYWDQRVYDARTEVTDYQNLVDSIVHLRPSLEALRLPGGFWTLPGGVRKPIPRFSQFQRLGKLVIPQAAIVSIRLDNMRLDDVAGDFDLSPKMALPPMLQHLEVFDVDAPFLCSRWLLDFFGAQISRRQWPAFQQLELRIGYTVQDEELDAIVARSSTPSKAFIMLAQTAPFRIIVRRDDDVPSTGPLSNL</sequence>
<dbReference type="Proteomes" id="UP000799423">
    <property type="component" value="Unassembled WGS sequence"/>
</dbReference>
<evidence type="ECO:0008006" key="3">
    <source>
        <dbReference type="Google" id="ProtNLM"/>
    </source>
</evidence>
<organism evidence="1 2">
    <name type="scientific">Plenodomus tracheiphilus IPT5</name>
    <dbReference type="NCBI Taxonomy" id="1408161"/>
    <lineage>
        <taxon>Eukaryota</taxon>
        <taxon>Fungi</taxon>
        <taxon>Dikarya</taxon>
        <taxon>Ascomycota</taxon>
        <taxon>Pezizomycotina</taxon>
        <taxon>Dothideomycetes</taxon>
        <taxon>Pleosporomycetidae</taxon>
        <taxon>Pleosporales</taxon>
        <taxon>Pleosporineae</taxon>
        <taxon>Leptosphaeriaceae</taxon>
        <taxon>Plenodomus</taxon>
    </lineage>
</organism>
<dbReference type="AlphaFoldDB" id="A0A6A7AZ33"/>
<proteinExistence type="predicted"/>
<dbReference type="OrthoDB" id="3719074at2759"/>
<name>A0A6A7AZ33_9PLEO</name>
<dbReference type="EMBL" id="MU006326">
    <property type="protein sequence ID" value="KAF2847415.1"/>
    <property type="molecule type" value="Genomic_DNA"/>
</dbReference>
<evidence type="ECO:0000313" key="2">
    <source>
        <dbReference type="Proteomes" id="UP000799423"/>
    </source>
</evidence>
<evidence type="ECO:0000313" key="1">
    <source>
        <dbReference type="EMBL" id="KAF2847415.1"/>
    </source>
</evidence>
<keyword evidence="2" id="KW-1185">Reference proteome</keyword>
<gene>
    <name evidence="1" type="ORF">T440DRAFT_538782</name>
</gene>